<dbReference type="InterPro" id="IPR051913">
    <property type="entry name" value="GH2_Domain-Containing"/>
</dbReference>
<sequence>MKLKSNFLSVFFHLILVFVFSCNSSLNKEYDEEFVSVFQFNNDWKFIKLEDQEENNEMIPIGVDFSDEPWETVTLPHTANLEPYVTLKQWQGICWYRKTMHISKDQLDKTYRLKLDGAMNVADVWINNTHVTQHLGGYLPVVVDMSQYLTEGKNVISIKLDNEDNPITGPKPLNILDFNTYSGLYRNAWLIVKDKLHITDPILENKPASGGIFVTYPKISKDEALVSIKVHIRNEYDVDKKFTVLSELYKEDKLIVRAVSTEEHLNSLQDKEVTLKMSVLTPELWSPIKPQTYNLVTSIIAESGKIIDKESHAIGFRNIEFKGQKLYVNGEPIFLRGVNRHQDYPYLGYAISDNSQWRDAVKIKEAGFDYVRLSHYPHAPSFMEACNSLGLFVLDAIPGWQYFNEDPKFADQVEQTVRDMIRRDRNNPCVLAWEASLNETQMPKAFIDRLIKVVQEEYPTGKSLSAGWMEYGYDIFLQARQHRHDNTIETKKPYNVSEYGDWEYYAQNAGLNQDSWNDLKESERTSRQLLEFGEKALLQQATNIQEAHNDNLYTPAHADGYWVMFDYNRGYHDDLEASGIMSIDRLPKFSYDFYRSQRAIEEKASPMVSIASYWTPDSSLDVRVFSNCDEVALLLNGEQISKQRPDTNRISTNLKNPPFTFKVEKFQAGTLVAVGYIKGEAVVRDALITPNDFKNMTIEFDESGIKASANDDIFVRAVVRDENGTQLPYEDGQVLFTIDSGTDGMLIGDNPATIKAGISSILLKTGSDKTDYKITAQYKNVEAQGTLSVQP</sequence>
<dbReference type="InterPro" id="IPR006103">
    <property type="entry name" value="Glyco_hydro_2_cat"/>
</dbReference>
<accession>A0A1K2IAL9</accession>
<dbReference type="PROSITE" id="PS51257">
    <property type="entry name" value="PROKAR_LIPOPROTEIN"/>
    <property type="match status" value="1"/>
</dbReference>
<feature type="domain" description="Glycoside hydrolase family 2 immunoglobulin-like beta-sandwich" evidence="4">
    <location>
        <begin position="214"/>
        <end position="317"/>
    </location>
</feature>
<evidence type="ECO:0000313" key="9">
    <source>
        <dbReference type="Proteomes" id="UP000182544"/>
    </source>
</evidence>
<dbReference type="SUPFAM" id="SSF49785">
    <property type="entry name" value="Galactose-binding domain-like"/>
    <property type="match status" value="1"/>
</dbReference>
<feature type="domain" description="Glycoside hydrolase family 2 catalytic" evidence="5">
    <location>
        <begin position="319"/>
        <end position="455"/>
    </location>
</feature>
<name>A0A1K2IAL9_9FLAO</name>
<dbReference type="PANTHER" id="PTHR42732:SF1">
    <property type="entry name" value="BETA-MANNOSIDASE"/>
    <property type="match status" value="1"/>
</dbReference>
<feature type="domain" description="Glycosyl hydrolases family 2 sugar binding" evidence="6">
    <location>
        <begin position="87"/>
        <end position="191"/>
    </location>
</feature>
<dbReference type="Gene3D" id="2.60.40.10">
    <property type="entry name" value="Immunoglobulins"/>
    <property type="match status" value="3"/>
</dbReference>
<dbReference type="SUPFAM" id="SSF49373">
    <property type="entry name" value="Invasin/intimin cell-adhesion fragments"/>
    <property type="match status" value="1"/>
</dbReference>
<reference evidence="8 9" key="1">
    <citation type="submission" date="2016-10" db="EMBL/GenBank/DDBJ databases">
        <authorList>
            <person name="de Groot N.N."/>
        </authorList>
    </citation>
    <scope>NUCLEOTIDE SEQUENCE [LARGE SCALE GENOMIC DNA]</scope>
    <source>
        <strain evidence="8 9">DSM 18180</strain>
    </source>
</reference>
<dbReference type="InterPro" id="IPR032311">
    <property type="entry name" value="DUF4982"/>
</dbReference>
<evidence type="ECO:0000256" key="3">
    <source>
        <dbReference type="ARBA" id="ARBA00023295"/>
    </source>
</evidence>
<evidence type="ECO:0000256" key="1">
    <source>
        <dbReference type="ARBA" id="ARBA00007401"/>
    </source>
</evidence>
<dbReference type="InterPro" id="IPR036156">
    <property type="entry name" value="Beta-gal/glucu_dom_sf"/>
</dbReference>
<dbReference type="OrthoDB" id="9801077at2"/>
<evidence type="ECO:0000259" key="7">
    <source>
        <dbReference type="Pfam" id="PF16355"/>
    </source>
</evidence>
<dbReference type="Gene3D" id="2.60.120.260">
    <property type="entry name" value="Galactose-binding domain-like"/>
    <property type="match status" value="1"/>
</dbReference>
<dbReference type="Pfam" id="PF00703">
    <property type="entry name" value="Glyco_hydro_2"/>
    <property type="match status" value="1"/>
</dbReference>
<dbReference type="InterPro" id="IPR006104">
    <property type="entry name" value="Glyco_hydro_2_N"/>
</dbReference>
<keyword evidence="2" id="KW-0378">Hydrolase</keyword>
<dbReference type="Pfam" id="PF16355">
    <property type="entry name" value="DUF4982"/>
    <property type="match status" value="1"/>
</dbReference>
<dbReference type="GO" id="GO:0004553">
    <property type="term" value="F:hydrolase activity, hydrolyzing O-glycosyl compounds"/>
    <property type="evidence" value="ECO:0007669"/>
    <property type="project" value="InterPro"/>
</dbReference>
<dbReference type="RefSeq" id="WP_072399904.1">
    <property type="nucleotide sequence ID" value="NZ_FPKV01000001.1"/>
</dbReference>
<dbReference type="InterPro" id="IPR008979">
    <property type="entry name" value="Galactose-bd-like_sf"/>
</dbReference>
<dbReference type="STRING" id="369401.SAMN05428642_101284"/>
<proteinExistence type="inferred from homology"/>
<dbReference type="PRINTS" id="PR00132">
    <property type="entry name" value="GLHYDRLASE2"/>
</dbReference>
<dbReference type="Pfam" id="PF02837">
    <property type="entry name" value="Glyco_hydro_2_N"/>
    <property type="match status" value="1"/>
</dbReference>
<protein>
    <submittedName>
        <fullName evidence="8">Beta-galactosidase</fullName>
    </submittedName>
</protein>
<keyword evidence="3" id="KW-0326">Glycosidase</keyword>
<evidence type="ECO:0000259" key="6">
    <source>
        <dbReference type="Pfam" id="PF02837"/>
    </source>
</evidence>
<dbReference type="GO" id="GO:0005975">
    <property type="term" value="P:carbohydrate metabolic process"/>
    <property type="evidence" value="ECO:0007669"/>
    <property type="project" value="InterPro"/>
</dbReference>
<organism evidence="8 9">
    <name type="scientific">Flaviramulus basaltis</name>
    <dbReference type="NCBI Taxonomy" id="369401"/>
    <lineage>
        <taxon>Bacteria</taxon>
        <taxon>Pseudomonadati</taxon>
        <taxon>Bacteroidota</taxon>
        <taxon>Flavobacteriia</taxon>
        <taxon>Flavobacteriales</taxon>
        <taxon>Flavobacteriaceae</taxon>
        <taxon>Flaviramulus</taxon>
    </lineage>
</organism>
<evidence type="ECO:0000259" key="4">
    <source>
        <dbReference type="Pfam" id="PF00703"/>
    </source>
</evidence>
<dbReference type="InterPro" id="IPR006102">
    <property type="entry name" value="Ig-like_GH2"/>
</dbReference>
<dbReference type="Gene3D" id="3.20.20.80">
    <property type="entry name" value="Glycosidases"/>
    <property type="match status" value="1"/>
</dbReference>
<comment type="similarity">
    <text evidence="1">Belongs to the glycosyl hydrolase 2 family.</text>
</comment>
<dbReference type="InterPro" id="IPR006101">
    <property type="entry name" value="Glyco_hydro_2"/>
</dbReference>
<dbReference type="SUPFAM" id="SSF49303">
    <property type="entry name" value="beta-Galactosidase/glucuronidase domain"/>
    <property type="match status" value="1"/>
</dbReference>
<dbReference type="InterPro" id="IPR013783">
    <property type="entry name" value="Ig-like_fold"/>
</dbReference>
<evidence type="ECO:0000313" key="8">
    <source>
        <dbReference type="EMBL" id="SFZ89447.1"/>
    </source>
</evidence>
<dbReference type="InterPro" id="IPR008964">
    <property type="entry name" value="Invasin/intimin_cell_adhesion"/>
</dbReference>
<dbReference type="EMBL" id="FPKV01000001">
    <property type="protein sequence ID" value="SFZ89447.1"/>
    <property type="molecule type" value="Genomic_DNA"/>
</dbReference>
<feature type="domain" description="DUF4982" evidence="7">
    <location>
        <begin position="619"/>
        <end position="682"/>
    </location>
</feature>
<dbReference type="InterPro" id="IPR017853">
    <property type="entry name" value="GH"/>
</dbReference>
<gene>
    <name evidence="8" type="ORF">SAMN05428642_101284</name>
</gene>
<dbReference type="SUPFAM" id="SSF51445">
    <property type="entry name" value="(Trans)glycosidases"/>
    <property type="match status" value="1"/>
</dbReference>
<dbReference type="PANTHER" id="PTHR42732">
    <property type="entry name" value="BETA-GALACTOSIDASE"/>
    <property type="match status" value="1"/>
</dbReference>
<dbReference type="Proteomes" id="UP000182544">
    <property type="component" value="Unassembled WGS sequence"/>
</dbReference>
<dbReference type="AlphaFoldDB" id="A0A1K2IAL9"/>
<evidence type="ECO:0000256" key="2">
    <source>
        <dbReference type="ARBA" id="ARBA00022801"/>
    </source>
</evidence>
<dbReference type="Pfam" id="PF02836">
    <property type="entry name" value="Glyco_hydro_2_C"/>
    <property type="match status" value="1"/>
</dbReference>
<evidence type="ECO:0000259" key="5">
    <source>
        <dbReference type="Pfam" id="PF02836"/>
    </source>
</evidence>
<keyword evidence="9" id="KW-1185">Reference proteome</keyword>